<dbReference type="AlphaFoldDB" id="A0A1U7M031"/>
<dbReference type="InterPro" id="IPR016181">
    <property type="entry name" value="Acyl_CoA_acyltransferase"/>
</dbReference>
<dbReference type="PANTHER" id="PTHR43415">
    <property type="entry name" value="SPERMIDINE N(1)-ACETYLTRANSFERASE"/>
    <property type="match status" value="1"/>
</dbReference>
<dbReference type="STRING" id="1465756.BIV18_05635"/>
<dbReference type="Proteomes" id="UP000187166">
    <property type="component" value="Unassembled WGS sequence"/>
</dbReference>
<organism evidence="1 2">
    <name type="scientific">Peptoniphilus porci</name>
    <dbReference type="NCBI Taxonomy" id="2652280"/>
    <lineage>
        <taxon>Bacteria</taxon>
        <taxon>Bacillati</taxon>
        <taxon>Bacillota</taxon>
        <taxon>Tissierellia</taxon>
        <taxon>Tissierellales</taxon>
        <taxon>Peptoniphilaceae</taxon>
        <taxon>Peptoniphilus</taxon>
    </lineage>
</organism>
<dbReference type="RefSeq" id="WP_075659672.1">
    <property type="nucleotide sequence ID" value="NZ_JABDSR010000010.1"/>
</dbReference>
<evidence type="ECO:0000313" key="1">
    <source>
        <dbReference type="EMBL" id="OLR65031.1"/>
    </source>
</evidence>
<reference evidence="1 2" key="1">
    <citation type="journal article" date="2016" name="Appl. Environ. Microbiol.">
        <title>Function and Phylogeny of Bacterial Butyryl Coenzyme A:Acetate Transferases and Their Diversity in the Proximal Colon of Swine.</title>
        <authorList>
            <person name="Trachsel J."/>
            <person name="Bayles D.O."/>
            <person name="Looft T."/>
            <person name="Levine U.Y."/>
            <person name="Allen H.K."/>
        </authorList>
    </citation>
    <scope>NUCLEOTIDE SEQUENCE [LARGE SCALE GENOMIC DNA]</scope>
    <source>
        <strain evidence="1 2">35-6-1</strain>
    </source>
</reference>
<dbReference type="Pfam" id="PF00583">
    <property type="entry name" value="Acetyltransf_1"/>
    <property type="match status" value="1"/>
</dbReference>
<dbReference type="GO" id="GO:0016747">
    <property type="term" value="F:acyltransferase activity, transferring groups other than amino-acyl groups"/>
    <property type="evidence" value="ECO:0007669"/>
    <property type="project" value="InterPro"/>
</dbReference>
<dbReference type="InterPro" id="IPR000182">
    <property type="entry name" value="GNAT_dom"/>
</dbReference>
<dbReference type="PROSITE" id="PS51186">
    <property type="entry name" value="GNAT"/>
    <property type="match status" value="1"/>
</dbReference>
<protein>
    <submittedName>
        <fullName evidence="1">GNAT family N-acetyltransferase</fullName>
    </submittedName>
</protein>
<dbReference type="SUPFAM" id="SSF55729">
    <property type="entry name" value="Acyl-CoA N-acyltransferases (Nat)"/>
    <property type="match status" value="1"/>
</dbReference>
<dbReference type="PANTHER" id="PTHR43415:SF3">
    <property type="entry name" value="GNAT-FAMILY ACETYLTRANSFERASE"/>
    <property type="match status" value="1"/>
</dbReference>
<dbReference type="EMBL" id="MJIH01000001">
    <property type="protein sequence ID" value="OLR65031.1"/>
    <property type="molecule type" value="Genomic_DNA"/>
</dbReference>
<name>A0A1U7M031_9FIRM</name>
<accession>A0A1U7M031</accession>
<comment type="caution">
    <text evidence="1">The sequence shown here is derived from an EMBL/GenBank/DDBJ whole genome shotgun (WGS) entry which is preliminary data.</text>
</comment>
<keyword evidence="2" id="KW-1185">Reference proteome</keyword>
<accession>A0A848RJU0</accession>
<gene>
    <name evidence="1" type="ORF">BIV18_05635</name>
</gene>
<sequence>MENFSALSFRKMEVEDVFTFRNWGKHNSILFLEYNFIEEGEENIIDWYNWKTKRPFSEYYVILLEEKIIGYLSLKNINIFLKRGELGIVLDPNYINKGIGKKILKIFLDYLKNRNFKKIILLVADYNKRARKVYKSLGFTKKYKFLMRFTNGEYDENNLDFKNNSESFKIIFNKTFYYSVKMELDLERDW</sequence>
<dbReference type="Gene3D" id="3.40.630.30">
    <property type="match status" value="1"/>
</dbReference>
<dbReference type="CDD" id="cd04301">
    <property type="entry name" value="NAT_SF"/>
    <property type="match status" value="1"/>
</dbReference>
<proteinExistence type="predicted"/>
<evidence type="ECO:0000313" key="2">
    <source>
        <dbReference type="Proteomes" id="UP000187166"/>
    </source>
</evidence>